<comment type="caution">
    <text evidence="2">The sequence shown here is derived from an EMBL/GenBank/DDBJ whole genome shotgun (WGS) entry which is preliminary data.</text>
</comment>
<gene>
    <name evidence="2" type="ORF">GMARGA_LOCUS5454</name>
</gene>
<sequence length="347" mass="40970">MALIEELKQYEDMIFPNLDAMQKAIRDILENFRYLRELHKVSDGSDNIRRLDELNCKFNTLVDMRAKESSKMAMDLEDFIEYFRMLTTDNVTVETLLQILLGLKDVVKIRINSSEELKNEFEKFRISMLRYISSQSSGFGDDYDGSDVEVADHAEEKQVSKIIDEIQLPNFRSVSYRIFIKIMGIPIFIYFSLRWVEPVKMWQVSIAPFWLAFFVFSGCCLVNHKVIYRYYRNIKYLITTFNRKNDTTMDNERKQSKYKRNISTKLPVILTHLEILIQFWKQQFDIFESHINVLRSVGGNMNLKLSNRSLDGIIARCEKEKINCVERDIDIALSIAKILEEKNYCDN</sequence>
<keyword evidence="1" id="KW-0472">Membrane</keyword>
<evidence type="ECO:0000313" key="3">
    <source>
        <dbReference type="Proteomes" id="UP000789901"/>
    </source>
</evidence>
<keyword evidence="1" id="KW-1133">Transmembrane helix</keyword>
<keyword evidence="3" id="KW-1185">Reference proteome</keyword>
<name>A0ABN7UDL3_GIGMA</name>
<dbReference type="Proteomes" id="UP000789901">
    <property type="component" value="Unassembled WGS sequence"/>
</dbReference>
<protein>
    <submittedName>
        <fullName evidence="2">33990_t:CDS:1</fullName>
    </submittedName>
</protein>
<reference evidence="2 3" key="1">
    <citation type="submission" date="2021-06" db="EMBL/GenBank/DDBJ databases">
        <authorList>
            <person name="Kallberg Y."/>
            <person name="Tangrot J."/>
            <person name="Rosling A."/>
        </authorList>
    </citation>
    <scope>NUCLEOTIDE SEQUENCE [LARGE SCALE GENOMIC DNA]</scope>
    <source>
        <strain evidence="2 3">120-4 pot B 10/14</strain>
    </source>
</reference>
<dbReference type="EMBL" id="CAJVQB010002322">
    <property type="protein sequence ID" value="CAG8570357.1"/>
    <property type="molecule type" value="Genomic_DNA"/>
</dbReference>
<accession>A0ABN7UDL3</accession>
<proteinExistence type="predicted"/>
<organism evidence="2 3">
    <name type="scientific">Gigaspora margarita</name>
    <dbReference type="NCBI Taxonomy" id="4874"/>
    <lineage>
        <taxon>Eukaryota</taxon>
        <taxon>Fungi</taxon>
        <taxon>Fungi incertae sedis</taxon>
        <taxon>Mucoromycota</taxon>
        <taxon>Glomeromycotina</taxon>
        <taxon>Glomeromycetes</taxon>
        <taxon>Diversisporales</taxon>
        <taxon>Gigasporaceae</taxon>
        <taxon>Gigaspora</taxon>
    </lineage>
</organism>
<evidence type="ECO:0000256" key="1">
    <source>
        <dbReference type="SAM" id="Phobius"/>
    </source>
</evidence>
<feature type="transmembrane region" description="Helical" evidence="1">
    <location>
        <begin position="178"/>
        <end position="196"/>
    </location>
</feature>
<keyword evidence="1" id="KW-0812">Transmembrane</keyword>
<feature type="transmembrane region" description="Helical" evidence="1">
    <location>
        <begin position="202"/>
        <end position="222"/>
    </location>
</feature>
<evidence type="ECO:0000313" key="2">
    <source>
        <dbReference type="EMBL" id="CAG8570357.1"/>
    </source>
</evidence>